<feature type="domain" description="DUF4377" evidence="3">
    <location>
        <begin position="183"/>
        <end position="267"/>
    </location>
</feature>
<feature type="domain" description="DUF306" evidence="2">
    <location>
        <begin position="36"/>
        <end position="159"/>
    </location>
</feature>
<dbReference type="PANTHER" id="PTHR35535">
    <property type="entry name" value="HEAT SHOCK PROTEIN HSLJ"/>
    <property type="match status" value="1"/>
</dbReference>
<dbReference type="InterPro" id="IPR005184">
    <property type="entry name" value="DUF306_Meta_HslJ"/>
</dbReference>
<dbReference type="RefSeq" id="WP_261502345.1">
    <property type="nucleotide sequence ID" value="NZ_JAODYH010000016.1"/>
</dbReference>
<organism evidence="4 5">
    <name type="scientific">Acidovorax bellezanensis</name>
    <dbReference type="NCBI Taxonomy" id="2976702"/>
    <lineage>
        <taxon>Bacteria</taxon>
        <taxon>Pseudomonadati</taxon>
        <taxon>Pseudomonadota</taxon>
        <taxon>Betaproteobacteria</taxon>
        <taxon>Burkholderiales</taxon>
        <taxon>Comamonadaceae</taxon>
        <taxon>Acidovorax</taxon>
    </lineage>
</organism>
<feature type="signal peptide" evidence="1">
    <location>
        <begin position="1"/>
        <end position="21"/>
    </location>
</feature>
<evidence type="ECO:0000313" key="4">
    <source>
        <dbReference type="EMBL" id="MCT9813094.1"/>
    </source>
</evidence>
<reference evidence="4 5" key="1">
    <citation type="submission" date="2022-09" db="EMBL/GenBank/DDBJ databases">
        <title>Draft genome of isolate Be4.</title>
        <authorList>
            <person name="Sanchez-Castro I."/>
            <person name="Martinez-Rodriguez P."/>
            <person name="Descostes M."/>
            <person name="Merroun M."/>
        </authorList>
    </citation>
    <scope>NUCLEOTIDE SEQUENCE [LARGE SCALE GENOMIC DNA]</scope>
    <source>
        <strain evidence="4 5">Be4</strain>
    </source>
</reference>
<dbReference type="EMBL" id="JAODYH010000016">
    <property type="protein sequence ID" value="MCT9813094.1"/>
    <property type="molecule type" value="Genomic_DNA"/>
</dbReference>
<dbReference type="InterPro" id="IPR053147">
    <property type="entry name" value="Hsp_HslJ-like"/>
</dbReference>
<gene>
    <name evidence="4" type="ORF">N0K08_20900</name>
</gene>
<proteinExistence type="predicted"/>
<dbReference type="InterPro" id="IPR025485">
    <property type="entry name" value="DUF4377"/>
</dbReference>
<keyword evidence="5" id="KW-1185">Reference proteome</keyword>
<dbReference type="Proteomes" id="UP001525968">
    <property type="component" value="Unassembled WGS sequence"/>
</dbReference>
<dbReference type="PANTHER" id="PTHR35535:SF1">
    <property type="entry name" value="HEAT SHOCK PROTEIN HSLJ"/>
    <property type="match status" value="1"/>
</dbReference>
<evidence type="ECO:0000313" key="5">
    <source>
        <dbReference type="Proteomes" id="UP001525968"/>
    </source>
</evidence>
<name>A0ABT2PTD1_9BURK</name>
<protein>
    <submittedName>
        <fullName evidence="4">META and DUF4377 domain-containing protein</fullName>
    </submittedName>
</protein>
<dbReference type="Gene3D" id="2.40.128.270">
    <property type="match status" value="1"/>
</dbReference>
<evidence type="ECO:0000259" key="3">
    <source>
        <dbReference type="Pfam" id="PF14302"/>
    </source>
</evidence>
<dbReference type="PROSITE" id="PS51257">
    <property type="entry name" value="PROKAR_LIPOPROTEIN"/>
    <property type="match status" value="1"/>
</dbReference>
<evidence type="ECO:0000256" key="1">
    <source>
        <dbReference type="SAM" id="SignalP"/>
    </source>
</evidence>
<evidence type="ECO:0000259" key="2">
    <source>
        <dbReference type="Pfam" id="PF03724"/>
    </source>
</evidence>
<dbReference type="Pfam" id="PF03724">
    <property type="entry name" value="META"/>
    <property type="match status" value="1"/>
</dbReference>
<accession>A0ABT2PTD1</accession>
<keyword evidence="1" id="KW-0732">Signal</keyword>
<sequence length="272" mass="29312">MRISWIWALPLLAIQGLTACATSDTGAAATAAAPATLTAYHWQLREVRNAQGQLQPGWTLPPAPSADTAGQTRAVQLSFAQGRVSVGRLCNVLGASYQLNGQALSIGPVMGTMMACPDSAAMALEQQVGQRLPQASRWAIAQAGRAAAPVLTLSFQDGGQWLLDGVPTDATRYGSAGERIFLEVAPQRAACSHPLIPNYQCLQVRSIEYNDQGLKTRVGPWENFYGDIQGYTHQPGVRNVLRIQRYKKPVTPADASSYAYVLDMTVESEIVR</sequence>
<comment type="caution">
    <text evidence="4">The sequence shown here is derived from an EMBL/GenBank/DDBJ whole genome shotgun (WGS) entry which is preliminary data.</text>
</comment>
<dbReference type="InterPro" id="IPR038670">
    <property type="entry name" value="HslJ-like_sf"/>
</dbReference>
<feature type="chain" id="PRO_5047215309" evidence="1">
    <location>
        <begin position="22"/>
        <end position="272"/>
    </location>
</feature>
<dbReference type="Pfam" id="PF14302">
    <property type="entry name" value="DUF4377"/>
    <property type="match status" value="1"/>
</dbReference>